<reference evidence="1 2" key="2">
    <citation type="submission" date="2018-11" db="EMBL/GenBank/DDBJ databases">
        <authorList>
            <consortium name="Pathogen Informatics"/>
        </authorList>
    </citation>
    <scope>NUCLEOTIDE SEQUENCE [LARGE SCALE GENOMIC DNA]</scope>
</reference>
<evidence type="ECO:0000313" key="3">
    <source>
        <dbReference type="WBParaSite" id="SBAD_0000046601-mRNA-1"/>
    </source>
</evidence>
<protein>
    <submittedName>
        <fullName evidence="1 3">Uncharacterized protein</fullName>
    </submittedName>
</protein>
<reference evidence="3" key="1">
    <citation type="submission" date="2016-06" db="UniProtKB">
        <authorList>
            <consortium name="WormBaseParasite"/>
        </authorList>
    </citation>
    <scope>IDENTIFICATION</scope>
</reference>
<gene>
    <name evidence="1" type="ORF">SBAD_LOCUS445</name>
</gene>
<dbReference type="EMBL" id="UZAM01001133">
    <property type="protein sequence ID" value="VDO83593.1"/>
    <property type="molecule type" value="Genomic_DNA"/>
</dbReference>
<dbReference type="WBParaSite" id="SBAD_0000046601-mRNA-1">
    <property type="protein sequence ID" value="SBAD_0000046601-mRNA-1"/>
    <property type="gene ID" value="SBAD_0000046601"/>
</dbReference>
<evidence type="ECO:0000313" key="1">
    <source>
        <dbReference type="EMBL" id="VDO83593.1"/>
    </source>
</evidence>
<sequence>MQCMLLKRNGIQESANHVSRFEVLMSTRGRGFSYRGSGGKFVSTSLTDMRPSDGKVLHAIRWCFWICRCRRSPGECWMFLHYVKRYLSSVRSVTQLLHVDAVLCERVTRRRRQCPPTVGDIGEVRLLLAARNSIVVGGCSGEVDLIHRTVPYIRPSLGLLTG</sequence>
<evidence type="ECO:0000313" key="2">
    <source>
        <dbReference type="Proteomes" id="UP000270296"/>
    </source>
</evidence>
<accession>A0A183IA01</accession>
<organism evidence="3">
    <name type="scientific">Soboliphyme baturini</name>
    <dbReference type="NCBI Taxonomy" id="241478"/>
    <lineage>
        <taxon>Eukaryota</taxon>
        <taxon>Metazoa</taxon>
        <taxon>Ecdysozoa</taxon>
        <taxon>Nematoda</taxon>
        <taxon>Enoplea</taxon>
        <taxon>Dorylaimia</taxon>
        <taxon>Dioctophymatida</taxon>
        <taxon>Dioctophymatoidea</taxon>
        <taxon>Soboliphymatidae</taxon>
        <taxon>Soboliphyme</taxon>
    </lineage>
</organism>
<dbReference type="Proteomes" id="UP000270296">
    <property type="component" value="Unassembled WGS sequence"/>
</dbReference>
<proteinExistence type="predicted"/>
<dbReference type="AlphaFoldDB" id="A0A183IA01"/>
<keyword evidence="2" id="KW-1185">Reference proteome</keyword>
<name>A0A183IA01_9BILA</name>